<dbReference type="PANTHER" id="PTHR16943:SF16">
    <property type="entry name" value="2-METHYLCITRATE DEHYDRATASE-RELATED"/>
    <property type="match status" value="1"/>
</dbReference>
<reference evidence="3 4" key="1">
    <citation type="submission" date="2014-05" db="EMBL/GenBank/DDBJ databases">
        <title>Draft genome sequence of a rare smut relative, Tilletiaria anomala UBC 951.</title>
        <authorList>
            <consortium name="DOE Joint Genome Institute"/>
            <person name="Toome M."/>
            <person name="Kuo A."/>
            <person name="Henrissat B."/>
            <person name="Lipzen A."/>
            <person name="Tritt A."/>
            <person name="Yoshinaga Y."/>
            <person name="Zane M."/>
            <person name="Barry K."/>
            <person name="Grigoriev I.V."/>
            <person name="Spatafora J.W."/>
            <person name="Aimea M.C."/>
        </authorList>
    </citation>
    <scope>NUCLEOTIDE SEQUENCE [LARGE SCALE GENOMIC DNA]</scope>
    <source>
        <strain evidence="3 4">UBC 951</strain>
    </source>
</reference>
<evidence type="ECO:0000259" key="2">
    <source>
        <dbReference type="Pfam" id="PF03972"/>
    </source>
</evidence>
<sequence length="194" mass="20113">MPRLVSPTALHALRASSTITAGPAAASRGVAAFSCFLSTAAGASALPRNSVSKVSASRSTKLALARRFAPFALSANASFFSTSAVTMAGGLGAGEDNVRPPPDQVLQDIADYVHNYDINSDVAYKTARLCLLDTLGCGIEALRYPQAKAITGPVVPGTVVPNGARVIGTDHVLDPIRAAFNNGALVRWLDFNDT</sequence>
<dbReference type="InterPro" id="IPR045336">
    <property type="entry name" value="MmgE_PrpD_N"/>
</dbReference>
<dbReference type="Gene3D" id="1.10.4100.10">
    <property type="entry name" value="2-methylcitrate dehydratase PrpD"/>
    <property type="match status" value="1"/>
</dbReference>
<dbReference type="GeneID" id="25266259"/>
<dbReference type="InParanoid" id="A0A066V4B0"/>
<dbReference type="SUPFAM" id="SSF103378">
    <property type="entry name" value="2-methylcitrate dehydratase PrpD"/>
    <property type="match status" value="1"/>
</dbReference>
<feature type="domain" description="MmgE/PrpD N-terminal" evidence="2">
    <location>
        <begin position="107"/>
        <end position="194"/>
    </location>
</feature>
<name>A0A066V4B0_TILAU</name>
<proteinExistence type="inferred from homology"/>
<keyword evidence="4" id="KW-1185">Reference proteome</keyword>
<protein>
    <recommendedName>
        <fullName evidence="2">MmgE/PrpD N-terminal domain-containing protein</fullName>
    </recommendedName>
</protein>
<dbReference type="GO" id="GO:0016829">
    <property type="term" value="F:lyase activity"/>
    <property type="evidence" value="ECO:0007669"/>
    <property type="project" value="InterPro"/>
</dbReference>
<dbReference type="PANTHER" id="PTHR16943">
    <property type="entry name" value="2-METHYLCITRATE DEHYDRATASE-RELATED"/>
    <property type="match status" value="1"/>
</dbReference>
<comment type="caution">
    <text evidence="3">The sequence shown here is derived from an EMBL/GenBank/DDBJ whole genome shotgun (WGS) entry which is preliminary data.</text>
</comment>
<organism evidence="3 4">
    <name type="scientific">Tilletiaria anomala (strain ATCC 24038 / CBS 436.72 / UBC 951)</name>
    <dbReference type="NCBI Taxonomy" id="1037660"/>
    <lineage>
        <taxon>Eukaryota</taxon>
        <taxon>Fungi</taxon>
        <taxon>Dikarya</taxon>
        <taxon>Basidiomycota</taxon>
        <taxon>Ustilaginomycotina</taxon>
        <taxon>Exobasidiomycetes</taxon>
        <taxon>Georgefischeriales</taxon>
        <taxon>Tilletiariaceae</taxon>
        <taxon>Tilletiaria</taxon>
    </lineage>
</organism>
<dbReference type="Proteomes" id="UP000027361">
    <property type="component" value="Unassembled WGS sequence"/>
</dbReference>
<evidence type="ECO:0000313" key="3">
    <source>
        <dbReference type="EMBL" id="KDN35078.1"/>
    </source>
</evidence>
<dbReference type="RefSeq" id="XP_013239739.1">
    <property type="nucleotide sequence ID" value="XM_013384285.1"/>
</dbReference>
<dbReference type="InterPro" id="IPR005656">
    <property type="entry name" value="MmgE_PrpD"/>
</dbReference>
<evidence type="ECO:0000313" key="4">
    <source>
        <dbReference type="Proteomes" id="UP000027361"/>
    </source>
</evidence>
<dbReference type="GO" id="GO:0005739">
    <property type="term" value="C:mitochondrion"/>
    <property type="evidence" value="ECO:0007669"/>
    <property type="project" value="TreeGrafter"/>
</dbReference>
<dbReference type="OrthoDB" id="10055203at2759"/>
<gene>
    <name evidence="3" type="ORF">K437DRAFT_271370</name>
</gene>
<dbReference type="EMBL" id="JMSN01000238">
    <property type="protein sequence ID" value="KDN35078.1"/>
    <property type="molecule type" value="Genomic_DNA"/>
</dbReference>
<accession>A0A066V4B0</accession>
<dbReference type="Pfam" id="PF03972">
    <property type="entry name" value="MmgE_PrpD_N"/>
    <property type="match status" value="1"/>
</dbReference>
<evidence type="ECO:0000256" key="1">
    <source>
        <dbReference type="ARBA" id="ARBA00006174"/>
    </source>
</evidence>
<dbReference type="STRING" id="1037660.A0A066V4B0"/>
<dbReference type="AlphaFoldDB" id="A0A066V4B0"/>
<dbReference type="InterPro" id="IPR036148">
    <property type="entry name" value="MmgE/PrpD_sf"/>
</dbReference>
<dbReference type="HOGENOM" id="CLU_1403331_0_0_1"/>
<dbReference type="InterPro" id="IPR042183">
    <property type="entry name" value="MmgE/PrpD_sf_1"/>
</dbReference>
<comment type="similarity">
    <text evidence="1">Belongs to the PrpD family.</text>
</comment>